<comment type="similarity">
    <text evidence="2">Belongs to the small GTPase superfamily. Ras family.</text>
</comment>
<dbReference type="PANTHER" id="PTHR24070">
    <property type="entry name" value="RAS, DI-RAS, AND RHEB FAMILY MEMBERS OF SMALL GTPASE SUPERFAMILY"/>
    <property type="match status" value="1"/>
</dbReference>
<organism evidence="10 11">
    <name type="scientific">Fasciola hepatica</name>
    <name type="common">Liver fluke</name>
    <dbReference type="NCBI Taxonomy" id="6192"/>
    <lineage>
        <taxon>Eukaryota</taxon>
        <taxon>Metazoa</taxon>
        <taxon>Spiralia</taxon>
        <taxon>Lophotrochozoa</taxon>
        <taxon>Platyhelminthes</taxon>
        <taxon>Trematoda</taxon>
        <taxon>Digenea</taxon>
        <taxon>Plagiorchiida</taxon>
        <taxon>Echinostomata</taxon>
        <taxon>Echinostomatoidea</taxon>
        <taxon>Fasciolidae</taxon>
        <taxon>Fasciola</taxon>
    </lineage>
</organism>
<evidence type="ECO:0000256" key="6">
    <source>
        <dbReference type="ARBA" id="ARBA00023134"/>
    </source>
</evidence>
<dbReference type="SMART" id="SM00174">
    <property type="entry name" value="RHO"/>
    <property type="match status" value="1"/>
</dbReference>
<dbReference type="GO" id="GO:0005886">
    <property type="term" value="C:plasma membrane"/>
    <property type="evidence" value="ECO:0007669"/>
    <property type="project" value="UniProtKB-SubCell"/>
</dbReference>
<gene>
    <name evidence="10" type="ORF">D915_005851</name>
</gene>
<evidence type="ECO:0000256" key="8">
    <source>
        <dbReference type="ARBA" id="ARBA00023288"/>
    </source>
</evidence>
<protein>
    <submittedName>
        <fullName evidence="10">Ras protein m ras</fullName>
    </submittedName>
</protein>
<dbReference type="FunFam" id="3.40.50.300:FF:000080">
    <property type="entry name" value="Ras-like GTPase Ras1"/>
    <property type="match status" value="1"/>
</dbReference>
<evidence type="ECO:0000256" key="5">
    <source>
        <dbReference type="ARBA" id="ARBA00022741"/>
    </source>
</evidence>
<reference evidence="10" key="1">
    <citation type="submission" date="2019-03" db="EMBL/GenBank/DDBJ databases">
        <title>Improved annotation for the trematode Fasciola hepatica.</title>
        <authorList>
            <person name="Choi Y.-J."/>
            <person name="Martin J."/>
            <person name="Mitreva M."/>
        </authorList>
    </citation>
    <scope>NUCLEOTIDE SEQUENCE [LARGE SCALE GENOMIC DNA]</scope>
</reference>
<evidence type="ECO:0000256" key="3">
    <source>
        <dbReference type="ARBA" id="ARBA00022475"/>
    </source>
</evidence>
<dbReference type="SUPFAM" id="SSF52540">
    <property type="entry name" value="P-loop containing nucleoside triphosphate hydrolases"/>
    <property type="match status" value="1"/>
</dbReference>
<keyword evidence="9" id="KW-0636">Prenylation</keyword>
<name>A0A4E0RAB2_FASHE</name>
<dbReference type="Proteomes" id="UP000230066">
    <property type="component" value="Unassembled WGS sequence"/>
</dbReference>
<evidence type="ECO:0000256" key="9">
    <source>
        <dbReference type="ARBA" id="ARBA00023289"/>
    </source>
</evidence>
<dbReference type="GO" id="GO:0003924">
    <property type="term" value="F:GTPase activity"/>
    <property type="evidence" value="ECO:0007669"/>
    <property type="project" value="InterPro"/>
</dbReference>
<evidence type="ECO:0000313" key="11">
    <source>
        <dbReference type="Proteomes" id="UP000230066"/>
    </source>
</evidence>
<keyword evidence="8" id="KW-0449">Lipoprotein</keyword>
<dbReference type="InterPro" id="IPR020849">
    <property type="entry name" value="Small_GTPase_Ras-type"/>
</dbReference>
<dbReference type="Pfam" id="PF00071">
    <property type="entry name" value="Ras"/>
    <property type="match status" value="1"/>
</dbReference>
<dbReference type="GO" id="GO:0005525">
    <property type="term" value="F:GTP binding"/>
    <property type="evidence" value="ECO:0007669"/>
    <property type="project" value="UniProtKB-KW"/>
</dbReference>
<evidence type="ECO:0000256" key="4">
    <source>
        <dbReference type="ARBA" id="ARBA00022481"/>
    </source>
</evidence>
<keyword evidence="7" id="KW-0472">Membrane</keyword>
<dbReference type="PROSITE" id="PS51420">
    <property type="entry name" value="RHO"/>
    <property type="match status" value="1"/>
</dbReference>
<keyword evidence="5" id="KW-0547">Nucleotide-binding</keyword>
<evidence type="ECO:0000256" key="1">
    <source>
        <dbReference type="ARBA" id="ARBA00004193"/>
    </source>
</evidence>
<keyword evidence="11" id="KW-1185">Reference proteome</keyword>
<dbReference type="NCBIfam" id="TIGR00231">
    <property type="entry name" value="small_GTP"/>
    <property type="match status" value="1"/>
</dbReference>
<dbReference type="SMART" id="SM00173">
    <property type="entry name" value="RAS"/>
    <property type="match status" value="1"/>
</dbReference>
<comment type="caution">
    <text evidence="10">The sequence shown here is derived from an EMBL/GenBank/DDBJ whole genome shotgun (WGS) entry which is preliminary data.</text>
</comment>
<keyword evidence="4" id="KW-0488">Methylation</keyword>
<dbReference type="SMART" id="SM00176">
    <property type="entry name" value="RAN"/>
    <property type="match status" value="1"/>
</dbReference>
<dbReference type="PRINTS" id="PR00449">
    <property type="entry name" value="RASTRNSFRMNG"/>
</dbReference>
<dbReference type="InterPro" id="IPR027417">
    <property type="entry name" value="P-loop_NTPase"/>
</dbReference>
<proteinExistence type="inferred from homology"/>
<dbReference type="InterPro" id="IPR001806">
    <property type="entry name" value="Small_GTPase"/>
</dbReference>
<accession>A0A4E0RAB2</accession>
<evidence type="ECO:0000313" key="10">
    <source>
        <dbReference type="EMBL" id="THD23284.1"/>
    </source>
</evidence>
<sequence length="201" mass="23275">MAARRLPADTWNGPRYKIVVVGDGGVGKSALTIQYFQRMFAEYHDPTIEDSYMQNKEIDGQWCILDVLDTAGQDEFSVMREQYMRRGQGFIIVFSVTDPQSFKQVRRFHTQILRAKDCESYPMILAGNKIDLVHQRIITEEQGQELARELMVEYMETSAKDPPVNVDKLFHDLVRFIRRQPVRPAPANAKCDQKRNRCCIA</sequence>
<keyword evidence="3" id="KW-1003">Cell membrane</keyword>
<evidence type="ECO:0000256" key="7">
    <source>
        <dbReference type="ARBA" id="ARBA00023136"/>
    </source>
</evidence>
<dbReference type="GO" id="GO:0007165">
    <property type="term" value="P:signal transduction"/>
    <property type="evidence" value="ECO:0007669"/>
    <property type="project" value="InterPro"/>
</dbReference>
<dbReference type="PROSITE" id="PS51421">
    <property type="entry name" value="RAS"/>
    <property type="match status" value="1"/>
</dbReference>
<evidence type="ECO:0000256" key="2">
    <source>
        <dbReference type="ARBA" id="ARBA00008344"/>
    </source>
</evidence>
<dbReference type="InterPro" id="IPR005225">
    <property type="entry name" value="Small_GTP-bd"/>
</dbReference>
<dbReference type="Gene3D" id="3.40.50.300">
    <property type="entry name" value="P-loop containing nucleotide triphosphate hydrolases"/>
    <property type="match status" value="1"/>
</dbReference>
<comment type="subcellular location">
    <subcellularLocation>
        <location evidence="1">Cell membrane</location>
        <topology evidence="1">Lipid-anchor</topology>
    </subcellularLocation>
</comment>
<dbReference type="SMART" id="SM00175">
    <property type="entry name" value="RAB"/>
    <property type="match status" value="1"/>
</dbReference>
<dbReference type="AlphaFoldDB" id="A0A4E0RAB2"/>
<keyword evidence="6" id="KW-0342">GTP-binding</keyword>
<dbReference type="PROSITE" id="PS51419">
    <property type="entry name" value="RAB"/>
    <property type="match status" value="1"/>
</dbReference>
<dbReference type="EMBL" id="JXXN02002230">
    <property type="protein sequence ID" value="THD23284.1"/>
    <property type="molecule type" value="Genomic_DNA"/>
</dbReference>